<accession>A0A382CPH5</accession>
<dbReference type="EMBL" id="UINC01035183">
    <property type="protein sequence ID" value="SVB27187.1"/>
    <property type="molecule type" value="Genomic_DNA"/>
</dbReference>
<name>A0A382CPH5_9ZZZZ</name>
<organism evidence="1">
    <name type="scientific">marine metagenome</name>
    <dbReference type="NCBI Taxonomy" id="408172"/>
    <lineage>
        <taxon>unclassified sequences</taxon>
        <taxon>metagenomes</taxon>
        <taxon>ecological metagenomes</taxon>
    </lineage>
</organism>
<reference evidence="1" key="1">
    <citation type="submission" date="2018-05" db="EMBL/GenBank/DDBJ databases">
        <authorList>
            <person name="Lanie J.A."/>
            <person name="Ng W.-L."/>
            <person name="Kazmierczak K.M."/>
            <person name="Andrzejewski T.M."/>
            <person name="Davidsen T.M."/>
            <person name="Wayne K.J."/>
            <person name="Tettelin H."/>
            <person name="Glass J.I."/>
            <person name="Rusch D."/>
            <person name="Podicherti R."/>
            <person name="Tsui H.-C.T."/>
            <person name="Winkler M.E."/>
        </authorList>
    </citation>
    <scope>NUCLEOTIDE SEQUENCE</scope>
</reference>
<evidence type="ECO:0000313" key="1">
    <source>
        <dbReference type="EMBL" id="SVB27187.1"/>
    </source>
</evidence>
<sequence>MVHPAGVEPAAYGIGIRHSIQLSYECKMWWDWQRLFTRLSVFSISISFN</sequence>
<protein>
    <submittedName>
        <fullName evidence="1">Uncharacterized protein</fullName>
    </submittedName>
</protein>
<proteinExistence type="predicted"/>
<gene>
    <name evidence="1" type="ORF">METZ01_LOCUS180041</name>
</gene>
<dbReference type="AlphaFoldDB" id="A0A382CPH5"/>